<gene>
    <name evidence="1" type="ORF">METZ01_LOCUS219453</name>
</gene>
<evidence type="ECO:0000313" key="1">
    <source>
        <dbReference type="EMBL" id="SVB66599.1"/>
    </source>
</evidence>
<protein>
    <submittedName>
        <fullName evidence="1">Uncharacterized protein</fullName>
    </submittedName>
</protein>
<name>A0A382FVD7_9ZZZZ</name>
<sequence length="22" mass="2561">MEKFILFTYEDSLPQVGNNSNN</sequence>
<proteinExistence type="predicted"/>
<organism evidence="1">
    <name type="scientific">marine metagenome</name>
    <dbReference type="NCBI Taxonomy" id="408172"/>
    <lineage>
        <taxon>unclassified sequences</taxon>
        <taxon>metagenomes</taxon>
        <taxon>ecological metagenomes</taxon>
    </lineage>
</organism>
<dbReference type="AlphaFoldDB" id="A0A382FVD7"/>
<accession>A0A382FVD7</accession>
<dbReference type="EMBL" id="UINC01051898">
    <property type="protein sequence ID" value="SVB66599.1"/>
    <property type="molecule type" value="Genomic_DNA"/>
</dbReference>
<reference evidence="1" key="1">
    <citation type="submission" date="2018-05" db="EMBL/GenBank/DDBJ databases">
        <authorList>
            <person name="Lanie J.A."/>
            <person name="Ng W.-L."/>
            <person name="Kazmierczak K.M."/>
            <person name="Andrzejewski T.M."/>
            <person name="Davidsen T.M."/>
            <person name="Wayne K.J."/>
            <person name="Tettelin H."/>
            <person name="Glass J.I."/>
            <person name="Rusch D."/>
            <person name="Podicherti R."/>
            <person name="Tsui H.-C.T."/>
            <person name="Winkler M.E."/>
        </authorList>
    </citation>
    <scope>NUCLEOTIDE SEQUENCE</scope>
</reference>